<keyword evidence="2" id="KW-1185">Reference proteome</keyword>
<reference evidence="1 2" key="1">
    <citation type="submission" date="2018-03" db="EMBL/GenBank/DDBJ databases">
        <title>Genomic Encyclopedia of Archaeal and Bacterial Type Strains, Phase II (KMG-II): from individual species to whole genera.</title>
        <authorList>
            <person name="Goeker M."/>
        </authorList>
    </citation>
    <scope>NUCLEOTIDE SEQUENCE [LARGE SCALE GENOMIC DNA]</scope>
    <source>
        <strain evidence="1 2">DSM 45348</strain>
    </source>
</reference>
<organism evidence="1 2">
    <name type="scientific">Pseudosporangium ferrugineum</name>
    <dbReference type="NCBI Taxonomy" id="439699"/>
    <lineage>
        <taxon>Bacteria</taxon>
        <taxon>Bacillati</taxon>
        <taxon>Actinomycetota</taxon>
        <taxon>Actinomycetes</taxon>
        <taxon>Micromonosporales</taxon>
        <taxon>Micromonosporaceae</taxon>
        <taxon>Pseudosporangium</taxon>
    </lineage>
</organism>
<evidence type="ECO:0000313" key="2">
    <source>
        <dbReference type="Proteomes" id="UP000239209"/>
    </source>
</evidence>
<dbReference type="SUPFAM" id="SSF56059">
    <property type="entry name" value="Glutathione synthetase ATP-binding domain-like"/>
    <property type="match status" value="1"/>
</dbReference>
<protein>
    <recommendedName>
        <fullName evidence="3">Circularly permuted ATP-grasp superfamily protein</fullName>
    </recommendedName>
</protein>
<dbReference type="Gene3D" id="3.30.1490.270">
    <property type="match status" value="1"/>
</dbReference>
<dbReference type="RefSeq" id="WP_106126198.1">
    <property type="nucleotide sequence ID" value="NZ_PVZG01000004.1"/>
</dbReference>
<comment type="caution">
    <text evidence="1">The sequence shown here is derived from an EMBL/GenBank/DDBJ whole genome shotgun (WGS) entry which is preliminary data.</text>
</comment>
<dbReference type="Proteomes" id="UP000239209">
    <property type="component" value="Unassembled WGS sequence"/>
</dbReference>
<evidence type="ECO:0000313" key="1">
    <source>
        <dbReference type="EMBL" id="PRY30570.1"/>
    </source>
</evidence>
<dbReference type="OrthoDB" id="5486793at2"/>
<proteinExistence type="predicted"/>
<dbReference type="EMBL" id="PVZG01000004">
    <property type="protein sequence ID" value="PRY30570.1"/>
    <property type="molecule type" value="Genomic_DNA"/>
</dbReference>
<gene>
    <name evidence="1" type="ORF">CLV70_104122</name>
</gene>
<evidence type="ECO:0008006" key="3">
    <source>
        <dbReference type="Google" id="ProtNLM"/>
    </source>
</evidence>
<accession>A0A2T0SAX4</accession>
<dbReference type="AlphaFoldDB" id="A0A2T0SAX4"/>
<sequence>MTDGEHFVQPTPERFREATAELRELSAPYAKERLVFRPPVEPAGSLTRLESACRTVFEGLDAVLRDRCGGDVLRLAQLCRATAPELTFLTRQPHQNWSTVARPDVITSGGRTVVVEINGDSPAGLFGLHDIITRAQSAFLRPSATAPGRPAVAMHGLLASLEKSFGALDGMVAICYWRHEERAGRLDWQYELFARELRRHGVEAAHCALEDLDLAGDGVRHRGRRVSVVYRYFESPEPGEDDEFAVLERLFAIAESGRVGLFTGYRAEVLASKAALAVLSDEAVLDGLAPSLRARLAEHVPWTRVLEPRRTRFGNTEVDLLPWVERHKDRLIVKPVRGHAGIGITVGREVTADAWAQVIAEAVRGGAGDHPYIVQEVFDPDPLPVAFVDEQGQVTSTVTPSVSGVFIVDNAAVAVLRRYAVNATGTININPFSGYAPSPVWTAA</sequence>
<name>A0A2T0SAX4_9ACTN</name>